<dbReference type="Gene3D" id="2.30.29.50">
    <property type="entry name" value="Bacterial Pleckstrin homology domain"/>
    <property type="match status" value="1"/>
</dbReference>
<keyword evidence="2" id="KW-0812">Transmembrane</keyword>
<keyword evidence="2" id="KW-0472">Membrane</keyword>
<proteinExistence type="predicted"/>
<dbReference type="AlphaFoldDB" id="A0AAE3K687"/>
<keyword evidence="4" id="KW-1185">Reference proteome</keyword>
<feature type="region of interest" description="Disordered" evidence="1">
    <location>
        <begin position="1"/>
        <end position="22"/>
    </location>
</feature>
<feature type="transmembrane region" description="Helical" evidence="2">
    <location>
        <begin position="82"/>
        <end position="103"/>
    </location>
</feature>
<sequence length="177" mass="19262">MAIAESHREVASTHTGESEQIKTAYRETDSDTLVLTDQRLLFIEDQSETKRETQSIESIFLSSIDSVEVTSLGPEDIDTDKLANAAVFGFGALGSLVMLVGFFDSLSPIQIMAVIGVGILLGTLAVDQYYDAHQTDEGHIEIDIHTTNSLSNTSVKLPLDKQSFASELNKTVANDRP</sequence>
<dbReference type="SUPFAM" id="SSF50729">
    <property type="entry name" value="PH domain-like"/>
    <property type="match status" value="1"/>
</dbReference>
<comment type="caution">
    <text evidence="3">The sequence shown here is derived from an EMBL/GenBank/DDBJ whole genome shotgun (WGS) entry which is preliminary data.</text>
</comment>
<evidence type="ECO:0000256" key="1">
    <source>
        <dbReference type="SAM" id="MobiDB-lite"/>
    </source>
</evidence>
<feature type="transmembrane region" description="Helical" evidence="2">
    <location>
        <begin position="109"/>
        <end position="126"/>
    </location>
</feature>
<dbReference type="Proteomes" id="UP001202674">
    <property type="component" value="Unassembled WGS sequence"/>
</dbReference>
<protein>
    <submittedName>
        <fullName evidence="3">Uncharacterized protein</fullName>
    </submittedName>
</protein>
<dbReference type="RefSeq" id="WP_250594373.1">
    <property type="nucleotide sequence ID" value="NZ_JAKRVY010000001.1"/>
</dbReference>
<evidence type="ECO:0000313" key="4">
    <source>
        <dbReference type="Proteomes" id="UP001202674"/>
    </source>
</evidence>
<dbReference type="InterPro" id="IPR037063">
    <property type="entry name" value="PHb_sf"/>
</dbReference>
<evidence type="ECO:0000313" key="3">
    <source>
        <dbReference type="EMBL" id="MCL9812564.1"/>
    </source>
</evidence>
<dbReference type="EMBL" id="JAKRVY010000001">
    <property type="protein sequence ID" value="MCL9812564.1"/>
    <property type="molecule type" value="Genomic_DNA"/>
</dbReference>
<keyword evidence="2" id="KW-1133">Transmembrane helix</keyword>
<gene>
    <name evidence="3" type="ORF">AArcSt11_02715</name>
</gene>
<accession>A0AAE3K687</accession>
<reference evidence="3 4" key="1">
    <citation type="journal article" date="2022" name="Syst. Appl. Microbiol.">
        <title>Natronocalculus amylovorans gen. nov., sp. nov., and Natranaeroarchaeum aerophilus sp. nov., dominant culturable amylolytic natronoarchaea from hypersaline soda lakes in southwestern Siberia.</title>
        <authorList>
            <person name="Sorokin D.Y."/>
            <person name="Elcheninov A.G."/>
            <person name="Khizhniak T.V."/>
            <person name="Koenen M."/>
            <person name="Bale N.J."/>
            <person name="Damste J.S.S."/>
            <person name="Kublanov I.V."/>
        </authorList>
    </citation>
    <scope>NUCLEOTIDE SEQUENCE [LARGE SCALE GENOMIC DNA]</scope>
    <source>
        <strain evidence="3 4">AArc-St1-1</strain>
    </source>
</reference>
<name>A0AAE3K687_9EURY</name>
<organism evidence="3 4">
    <name type="scientific">Natranaeroarchaeum aerophilus</name>
    <dbReference type="NCBI Taxonomy" id="2917711"/>
    <lineage>
        <taxon>Archaea</taxon>
        <taxon>Methanobacteriati</taxon>
        <taxon>Methanobacteriota</taxon>
        <taxon>Stenosarchaea group</taxon>
        <taxon>Halobacteria</taxon>
        <taxon>Halobacteriales</taxon>
        <taxon>Natronoarchaeaceae</taxon>
        <taxon>Natranaeroarchaeum</taxon>
    </lineage>
</organism>
<evidence type="ECO:0000256" key="2">
    <source>
        <dbReference type="SAM" id="Phobius"/>
    </source>
</evidence>